<organism evidence="11">
    <name type="scientific">Thermogemmatispora argillosa</name>
    <dbReference type="NCBI Taxonomy" id="2045280"/>
    <lineage>
        <taxon>Bacteria</taxon>
        <taxon>Bacillati</taxon>
        <taxon>Chloroflexota</taxon>
        <taxon>Ktedonobacteria</taxon>
        <taxon>Thermogemmatisporales</taxon>
        <taxon>Thermogemmatisporaceae</taxon>
        <taxon>Thermogemmatispora</taxon>
    </lineage>
</organism>
<keyword evidence="5 9" id="KW-0464">Manganese</keyword>
<evidence type="ECO:0000256" key="8">
    <source>
        <dbReference type="PIRNR" id="PIRNR004532"/>
    </source>
</evidence>
<dbReference type="SUPFAM" id="SSF56655">
    <property type="entry name" value="Carbohydrate phosphatase"/>
    <property type="match status" value="1"/>
</dbReference>
<name>A0A455T7V4_9CHLR</name>
<dbReference type="EMBL" id="AP019377">
    <property type="protein sequence ID" value="BBH95530.1"/>
    <property type="molecule type" value="Genomic_DNA"/>
</dbReference>
<feature type="binding site" evidence="9">
    <location>
        <position position="44"/>
    </location>
    <ligand>
        <name>Mn(2+)</name>
        <dbReference type="ChEBI" id="CHEBI:29035"/>
        <label>1</label>
    </ligand>
</feature>
<comment type="similarity">
    <text evidence="2 8">Belongs to the FBPase class 2 family.</text>
</comment>
<evidence type="ECO:0000256" key="4">
    <source>
        <dbReference type="ARBA" id="ARBA00022801"/>
    </source>
</evidence>
<sequence>MTDVRFEQSGTKERNLAMELVRVTEAAALSAGRWMGRGDKEKADQAAVDAMRQALDGVDMDGVVVIGEGEKDEAPMLYIGERVGNGSPPQVDVAVDPIDGTRLLSLGLPGALAVVATAERGTMYSAPPGVFYMEKIAVGPAARDVIDINAPVAVNLERIARAKDAQIDDLTVIILDRPRHQEIIRQIREAGARIRLISDGDVAAAILAAMEDYRGVDVLMGIGGAPEAVLAAAAIKCLGGAMQCKVWPRSDEEREKFKAEGIDVDQVLTIDDLVRSNDVAFAATGITSGELLDGVQYFGWGARTSSIMMRSRSGTVRYIQARHKWRRGSGLAQAQAAR</sequence>
<comment type="pathway">
    <text evidence="7">Carbohydrate biosynthesis.</text>
</comment>
<protein>
    <recommendedName>
        <fullName evidence="8">Fructose-1,6-bisphosphatase</fullName>
    </recommendedName>
</protein>
<accession>A0A455T7V4</accession>
<dbReference type="FunFam" id="3.40.190.90:FF:000001">
    <property type="entry name" value="Fructose-1,6-bisphosphatase"/>
    <property type="match status" value="1"/>
</dbReference>
<dbReference type="CDD" id="cd01516">
    <property type="entry name" value="FBPase_glpX"/>
    <property type="match status" value="1"/>
</dbReference>
<keyword evidence="6 8" id="KW-0119">Carbohydrate metabolism</keyword>
<dbReference type="AlphaFoldDB" id="A0A455T7V4"/>
<evidence type="ECO:0000256" key="1">
    <source>
        <dbReference type="ARBA" id="ARBA00001273"/>
    </source>
</evidence>
<feature type="binding site" evidence="9">
    <location>
        <position position="99"/>
    </location>
    <ligand>
        <name>Mn(2+)</name>
        <dbReference type="ChEBI" id="CHEBI:29035"/>
        <label>2</label>
    </ligand>
</feature>
<evidence type="ECO:0000313" key="11">
    <source>
        <dbReference type="EMBL" id="BBH95530.1"/>
    </source>
</evidence>
<dbReference type="PANTHER" id="PTHR30447:SF0">
    <property type="entry name" value="FRUCTOSE-1,6-BISPHOSPHATASE 1 CLASS 2-RELATED"/>
    <property type="match status" value="1"/>
</dbReference>
<feature type="binding site" evidence="10">
    <location>
        <position position="224"/>
    </location>
    <ligand>
        <name>substrate</name>
    </ligand>
</feature>
<dbReference type="Pfam" id="PF03320">
    <property type="entry name" value="FBPase_glpX"/>
    <property type="match status" value="1"/>
</dbReference>
<dbReference type="PIRSF" id="PIRSF004532">
    <property type="entry name" value="GlpX"/>
    <property type="match status" value="1"/>
</dbReference>
<feature type="binding site" evidence="9">
    <location>
        <position position="96"/>
    </location>
    <ligand>
        <name>Mn(2+)</name>
        <dbReference type="ChEBI" id="CHEBI:29035"/>
        <label>2</label>
    </ligand>
</feature>
<comment type="catalytic activity">
    <reaction evidence="1">
        <text>beta-D-fructose 1,6-bisphosphate + H2O = beta-D-fructose 6-phosphate + phosphate</text>
        <dbReference type="Rhea" id="RHEA:11064"/>
        <dbReference type="ChEBI" id="CHEBI:15377"/>
        <dbReference type="ChEBI" id="CHEBI:32966"/>
        <dbReference type="ChEBI" id="CHEBI:43474"/>
        <dbReference type="ChEBI" id="CHEBI:57634"/>
        <dbReference type="EC" id="3.1.3.11"/>
    </reaction>
</comment>
<gene>
    <name evidence="11" type="ORF">KTA_37290</name>
</gene>
<dbReference type="GO" id="GO:0046872">
    <property type="term" value="F:metal ion binding"/>
    <property type="evidence" value="ECO:0007669"/>
    <property type="project" value="UniProtKB-KW"/>
</dbReference>
<feature type="binding site" evidence="10">
    <location>
        <begin position="99"/>
        <end position="101"/>
    </location>
    <ligand>
        <name>substrate</name>
    </ligand>
</feature>
<comment type="cofactor">
    <cofactor evidence="9">
        <name>Mn(2+)</name>
        <dbReference type="ChEBI" id="CHEBI:29035"/>
    </cofactor>
</comment>
<evidence type="ECO:0000256" key="5">
    <source>
        <dbReference type="ARBA" id="ARBA00023211"/>
    </source>
</evidence>
<feature type="binding site" evidence="10">
    <location>
        <begin position="199"/>
        <end position="201"/>
    </location>
    <ligand>
        <name>substrate</name>
    </ligand>
</feature>
<reference evidence="11" key="1">
    <citation type="submission" date="2018-12" db="EMBL/GenBank/DDBJ databases">
        <title>Novel natural products biosynthetic potential of the class Ktedonobacteria.</title>
        <authorList>
            <person name="Zheng Y."/>
            <person name="Saitou A."/>
            <person name="Wang C.M."/>
            <person name="Toyoda A."/>
            <person name="Minakuchi Y."/>
            <person name="Sekiguchi Y."/>
            <person name="Ueda K."/>
            <person name="Takano H."/>
            <person name="Sakai Y."/>
            <person name="Yokota A."/>
            <person name="Yabe S."/>
        </authorList>
    </citation>
    <scope>NUCLEOTIDE SEQUENCE</scope>
    <source>
        <strain evidence="11">A3-2</strain>
    </source>
</reference>
<keyword evidence="4" id="KW-0378">Hydrolase</keyword>
<evidence type="ECO:0000256" key="10">
    <source>
        <dbReference type="PIRSR" id="PIRSR004532-2"/>
    </source>
</evidence>
<dbReference type="Gene3D" id="3.40.190.90">
    <property type="match status" value="1"/>
</dbReference>
<evidence type="ECO:0000256" key="9">
    <source>
        <dbReference type="PIRSR" id="PIRSR004532-1"/>
    </source>
</evidence>
<dbReference type="NCBIfam" id="TIGR00330">
    <property type="entry name" value="glpX"/>
    <property type="match status" value="1"/>
</dbReference>
<keyword evidence="3 9" id="KW-0479">Metal-binding</keyword>
<feature type="binding site" evidence="10">
    <location>
        <begin position="177"/>
        <end position="179"/>
    </location>
    <ligand>
        <name>substrate</name>
    </ligand>
</feature>
<dbReference type="PANTHER" id="PTHR30447">
    <property type="entry name" value="FRUCTOSE-1,6-BISPHOSPHATASE CLASS 2"/>
    <property type="match status" value="1"/>
</dbReference>
<dbReference type="GO" id="GO:0042132">
    <property type="term" value="F:fructose 1,6-bisphosphate 1-phosphatase activity"/>
    <property type="evidence" value="ECO:0007669"/>
    <property type="project" value="UniProtKB-EC"/>
</dbReference>
<evidence type="ECO:0000256" key="7">
    <source>
        <dbReference type="ARBA" id="ARBA00024331"/>
    </source>
</evidence>
<evidence type="ECO:0000256" key="2">
    <source>
        <dbReference type="ARBA" id="ARBA00008989"/>
    </source>
</evidence>
<dbReference type="GO" id="GO:0030388">
    <property type="term" value="P:fructose 1,6-bisphosphate metabolic process"/>
    <property type="evidence" value="ECO:0007669"/>
    <property type="project" value="TreeGrafter"/>
</dbReference>
<dbReference type="GO" id="GO:0006071">
    <property type="term" value="P:glycerol metabolic process"/>
    <property type="evidence" value="ECO:0007669"/>
    <property type="project" value="InterPro"/>
</dbReference>
<feature type="binding site" evidence="10">
    <location>
        <position position="132"/>
    </location>
    <ligand>
        <name>substrate</name>
    </ligand>
</feature>
<feature type="binding site" evidence="9">
    <location>
        <position position="68"/>
    </location>
    <ligand>
        <name>Mn(2+)</name>
        <dbReference type="ChEBI" id="CHEBI:29035"/>
        <label>1</label>
    </ligand>
</feature>
<evidence type="ECO:0000256" key="3">
    <source>
        <dbReference type="ARBA" id="ARBA00022723"/>
    </source>
</evidence>
<proteinExistence type="inferred from homology"/>
<dbReference type="GO" id="GO:0005829">
    <property type="term" value="C:cytosol"/>
    <property type="evidence" value="ECO:0007669"/>
    <property type="project" value="TreeGrafter"/>
</dbReference>
<evidence type="ECO:0000256" key="6">
    <source>
        <dbReference type="ARBA" id="ARBA00023277"/>
    </source>
</evidence>
<dbReference type="GO" id="GO:0006094">
    <property type="term" value="P:gluconeogenesis"/>
    <property type="evidence" value="ECO:0007669"/>
    <property type="project" value="InterPro"/>
</dbReference>
<dbReference type="InterPro" id="IPR004464">
    <property type="entry name" value="FBPase_class-2/SBPase"/>
</dbReference>
<dbReference type="Gene3D" id="3.30.540.10">
    <property type="entry name" value="Fructose-1,6-Bisphosphatase, subunit A, domain 1"/>
    <property type="match status" value="1"/>
</dbReference>
<feature type="binding site" evidence="9">
    <location>
        <position position="227"/>
    </location>
    <ligand>
        <name>Mn(2+)</name>
        <dbReference type="ChEBI" id="CHEBI:29035"/>
        <label>2</label>
    </ligand>
</feature>